<dbReference type="Gene3D" id="3.40.50.1820">
    <property type="entry name" value="alpha/beta hydrolase"/>
    <property type="match status" value="1"/>
</dbReference>
<dbReference type="InterPro" id="IPR005152">
    <property type="entry name" value="Lipase_secreted"/>
</dbReference>
<dbReference type="SUPFAM" id="SSF53474">
    <property type="entry name" value="alpha/beta-Hydrolases"/>
    <property type="match status" value="1"/>
</dbReference>
<dbReference type="Proteomes" id="UP000324351">
    <property type="component" value="Unassembled WGS sequence"/>
</dbReference>
<accession>A0A5B1MA30</accession>
<sequence length="386" mass="40053">MFLAPVPAPGSAAASASADFYVPPSPLPAGEHGTLVRHQPSVVPATLLASARRIMYLSEDARGSAIAVTGTVIVPLAPWLGGGQRPVIGFAPGTQGLGDACAPSKLLQSGLEYEEVMIATLVTAGYAVVVTDYEGLGTPGVHTYMNRASQAHALLDGVRAAQDLPAVPDAGPVGLYGYSQGGGAAAAAAEVEAAYTTELDVRGAAIGAPPADLADVGRSLDGSMAAAFLGYAVVGLEAAYPDQVNLDDYLNERGEELADAVVDECVWESLPRYAFTRSSTLTEDGRPVADYLVEEPFVSLVADQRIGSRPPQVPTFVAHSLLDDIVPYPQGRQMAREWCAGGAQVRFETIGAPTHVLAMPEFGTRAVPWLARALNGRPGAANCGLF</sequence>
<reference evidence="1 2" key="1">
    <citation type="submission" date="2019-09" db="EMBL/GenBank/DDBJ databases">
        <title>Nocardioides panacisoli sp. nov., isolated from the soil of a ginseng field.</title>
        <authorList>
            <person name="Cho C."/>
        </authorList>
    </citation>
    <scope>NUCLEOTIDE SEQUENCE [LARGE SCALE GENOMIC DNA]</scope>
    <source>
        <strain evidence="1 2">BN140041</strain>
    </source>
</reference>
<dbReference type="GO" id="GO:0016042">
    <property type="term" value="P:lipid catabolic process"/>
    <property type="evidence" value="ECO:0007669"/>
    <property type="project" value="InterPro"/>
</dbReference>
<protein>
    <submittedName>
        <fullName evidence="1">Lipase</fullName>
    </submittedName>
</protein>
<dbReference type="GO" id="GO:0004806">
    <property type="term" value="F:triacylglycerol lipase activity"/>
    <property type="evidence" value="ECO:0007669"/>
    <property type="project" value="InterPro"/>
</dbReference>
<name>A0A5B1MA30_9ACTN</name>
<dbReference type="PANTHER" id="PTHR34853">
    <property type="match status" value="1"/>
</dbReference>
<keyword evidence="2" id="KW-1185">Reference proteome</keyword>
<organism evidence="1 2">
    <name type="scientific">Nocardioides antri</name>
    <dbReference type="NCBI Taxonomy" id="2607659"/>
    <lineage>
        <taxon>Bacteria</taxon>
        <taxon>Bacillati</taxon>
        <taxon>Actinomycetota</taxon>
        <taxon>Actinomycetes</taxon>
        <taxon>Propionibacteriales</taxon>
        <taxon>Nocardioidaceae</taxon>
        <taxon>Nocardioides</taxon>
    </lineage>
</organism>
<proteinExistence type="predicted"/>
<dbReference type="InterPro" id="IPR029058">
    <property type="entry name" value="AB_hydrolase_fold"/>
</dbReference>
<dbReference type="Gene3D" id="1.10.260.130">
    <property type="match status" value="1"/>
</dbReference>
<dbReference type="PIRSF" id="PIRSF029171">
    <property type="entry name" value="Esterase_LipA"/>
    <property type="match status" value="1"/>
</dbReference>
<comment type="caution">
    <text evidence="1">The sequence shown here is derived from an EMBL/GenBank/DDBJ whole genome shotgun (WGS) entry which is preliminary data.</text>
</comment>
<gene>
    <name evidence="1" type="ORF">F0U47_01200</name>
</gene>
<dbReference type="AlphaFoldDB" id="A0A5B1MA30"/>
<reference evidence="1 2" key="2">
    <citation type="submission" date="2019-09" db="EMBL/GenBank/DDBJ databases">
        <authorList>
            <person name="Jin C."/>
        </authorList>
    </citation>
    <scope>NUCLEOTIDE SEQUENCE [LARGE SCALE GENOMIC DNA]</scope>
    <source>
        <strain evidence="1 2">BN140041</strain>
    </source>
</reference>
<evidence type="ECO:0000313" key="2">
    <source>
        <dbReference type="Proteomes" id="UP000324351"/>
    </source>
</evidence>
<dbReference type="Pfam" id="PF03583">
    <property type="entry name" value="LIP"/>
    <property type="match status" value="1"/>
</dbReference>
<dbReference type="PANTHER" id="PTHR34853:SF1">
    <property type="entry name" value="LIPASE 5"/>
    <property type="match status" value="1"/>
</dbReference>
<evidence type="ECO:0000313" key="1">
    <source>
        <dbReference type="EMBL" id="KAA1429448.1"/>
    </source>
</evidence>
<dbReference type="EMBL" id="VUJW01000001">
    <property type="protein sequence ID" value="KAA1429448.1"/>
    <property type="molecule type" value="Genomic_DNA"/>
</dbReference>